<geneLocation type="plasmid" evidence="7">
    <name>unnamed1</name>
</geneLocation>
<keyword evidence="8" id="KW-1185">Reference proteome</keyword>
<dbReference type="GO" id="GO:0003700">
    <property type="term" value="F:DNA-binding transcription factor activity"/>
    <property type="evidence" value="ECO:0007669"/>
    <property type="project" value="TreeGrafter"/>
</dbReference>
<dbReference type="InterPro" id="IPR049445">
    <property type="entry name" value="TetR_SbtR-like_C"/>
</dbReference>
<dbReference type="PANTHER" id="PTHR30055:SF234">
    <property type="entry name" value="HTH-TYPE TRANSCRIPTIONAL REGULATOR BETI"/>
    <property type="match status" value="1"/>
</dbReference>
<dbReference type="SUPFAM" id="SSF48498">
    <property type="entry name" value="Tetracyclin repressor-like, C-terminal domain"/>
    <property type="match status" value="1"/>
</dbReference>
<evidence type="ECO:0000259" key="6">
    <source>
        <dbReference type="PROSITE" id="PS50977"/>
    </source>
</evidence>
<keyword evidence="2 4" id="KW-0238">DNA-binding</keyword>
<keyword evidence="7" id="KW-0614">Plasmid</keyword>
<dbReference type="PANTHER" id="PTHR30055">
    <property type="entry name" value="HTH-TYPE TRANSCRIPTIONAL REGULATOR RUTR"/>
    <property type="match status" value="1"/>
</dbReference>
<evidence type="ECO:0000313" key="7">
    <source>
        <dbReference type="EMBL" id="AYJ84938.1"/>
    </source>
</evidence>
<keyword evidence="1" id="KW-0805">Transcription regulation</keyword>
<dbReference type="InterPro" id="IPR009057">
    <property type="entry name" value="Homeodomain-like_sf"/>
</dbReference>
<dbReference type="KEGG" id="spha:D3Y57_02445"/>
<keyword evidence="3" id="KW-0804">Transcription</keyword>
<dbReference type="OrthoDB" id="9795011at2"/>
<protein>
    <submittedName>
        <fullName evidence="7">TetR/AcrR family transcriptional regulator</fullName>
    </submittedName>
</protein>
<dbReference type="InterPro" id="IPR036271">
    <property type="entry name" value="Tet_transcr_reg_TetR-rel_C_sf"/>
</dbReference>
<evidence type="ECO:0000256" key="3">
    <source>
        <dbReference type="ARBA" id="ARBA00023163"/>
    </source>
</evidence>
<gene>
    <name evidence="7" type="ORF">D3Y57_02445</name>
</gene>
<dbReference type="PRINTS" id="PR00455">
    <property type="entry name" value="HTHTETR"/>
</dbReference>
<proteinExistence type="predicted"/>
<dbReference type="GO" id="GO:0000976">
    <property type="term" value="F:transcription cis-regulatory region binding"/>
    <property type="evidence" value="ECO:0007669"/>
    <property type="project" value="TreeGrafter"/>
</dbReference>
<feature type="coiled-coil region" evidence="5">
    <location>
        <begin position="68"/>
        <end position="95"/>
    </location>
</feature>
<dbReference type="InterPro" id="IPR001647">
    <property type="entry name" value="HTH_TetR"/>
</dbReference>
<dbReference type="Pfam" id="PF00440">
    <property type="entry name" value="TetR_N"/>
    <property type="match status" value="1"/>
</dbReference>
<evidence type="ECO:0000256" key="4">
    <source>
        <dbReference type="PROSITE-ProRule" id="PRU00335"/>
    </source>
</evidence>
<evidence type="ECO:0000256" key="5">
    <source>
        <dbReference type="SAM" id="Coils"/>
    </source>
</evidence>
<accession>A0A494THN2</accession>
<dbReference type="PROSITE" id="PS50977">
    <property type="entry name" value="HTH_TETR_2"/>
    <property type="match status" value="1"/>
</dbReference>
<dbReference type="Gene3D" id="1.10.357.10">
    <property type="entry name" value="Tetracycline Repressor, domain 2"/>
    <property type="match status" value="1"/>
</dbReference>
<feature type="domain" description="HTH tetR-type" evidence="6">
    <location>
        <begin position="16"/>
        <end position="75"/>
    </location>
</feature>
<dbReference type="SUPFAM" id="SSF46689">
    <property type="entry name" value="Homeodomain-like"/>
    <property type="match status" value="1"/>
</dbReference>
<dbReference type="EMBL" id="CP032828">
    <property type="protein sequence ID" value="AYJ84938.1"/>
    <property type="molecule type" value="Genomic_DNA"/>
</dbReference>
<evidence type="ECO:0000313" key="8">
    <source>
        <dbReference type="Proteomes" id="UP000276254"/>
    </source>
</evidence>
<name>A0A494THN2_SPHPE</name>
<dbReference type="InterPro" id="IPR050109">
    <property type="entry name" value="HTH-type_TetR-like_transc_reg"/>
</dbReference>
<evidence type="ECO:0000256" key="2">
    <source>
        <dbReference type="ARBA" id="ARBA00023125"/>
    </source>
</evidence>
<evidence type="ECO:0000256" key="1">
    <source>
        <dbReference type="ARBA" id="ARBA00023015"/>
    </source>
</evidence>
<organism evidence="7 8">
    <name type="scientific">Sphingomonas paeninsulae</name>
    <dbReference type="NCBI Taxonomy" id="2319844"/>
    <lineage>
        <taxon>Bacteria</taxon>
        <taxon>Pseudomonadati</taxon>
        <taxon>Pseudomonadota</taxon>
        <taxon>Alphaproteobacteria</taxon>
        <taxon>Sphingomonadales</taxon>
        <taxon>Sphingomonadaceae</taxon>
        <taxon>Sphingomonas</taxon>
    </lineage>
</organism>
<sequence>MVTALSSNRRTRKDAQHNRTHILAVARHVFASAGAEMSMDGIAKQAGVGSGTLYRHFANKDALLATLLDQHHAELQQQQATIEAEERDAGEALSRWIDALGDWMLVYDGLSETLRAAWSRASSPLAPTCQTLIDATERILQAAQKQGVARQGLTGHDIFLGALAVAWAGGARTADPGTRCVLRDMLKNGWAADNA</sequence>
<keyword evidence="5" id="KW-0175">Coiled coil</keyword>
<dbReference type="Proteomes" id="UP000276254">
    <property type="component" value="Plasmid unnamed1"/>
</dbReference>
<reference evidence="7 8" key="1">
    <citation type="submission" date="2018-09" db="EMBL/GenBank/DDBJ databases">
        <title>Sphingomonas peninsula sp. nov., isolated from fildes peninsula, Antarctic soil.</title>
        <authorList>
            <person name="Yingchao G."/>
        </authorList>
    </citation>
    <scope>NUCLEOTIDE SEQUENCE [LARGE SCALE GENOMIC DNA]</scope>
    <source>
        <strain evidence="7 8">YZ-8</strain>
        <plasmid evidence="7 8">unnamed1</plasmid>
    </source>
</reference>
<dbReference type="AlphaFoldDB" id="A0A494THN2"/>
<dbReference type="Pfam" id="PF21597">
    <property type="entry name" value="TetR_C_43"/>
    <property type="match status" value="1"/>
</dbReference>
<feature type="DNA-binding region" description="H-T-H motif" evidence="4">
    <location>
        <begin position="38"/>
        <end position="57"/>
    </location>
</feature>